<feature type="transmembrane region" description="Helical" evidence="1">
    <location>
        <begin position="15"/>
        <end position="35"/>
    </location>
</feature>
<evidence type="ECO:0000256" key="1">
    <source>
        <dbReference type="SAM" id="Phobius"/>
    </source>
</evidence>
<name>A0A381XH56_9ZZZZ</name>
<gene>
    <name evidence="2" type="ORF">METZ01_LOCUS116726</name>
</gene>
<reference evidence="2" key="1">
    <citation type="submission" date="2018-05" db="EMBL/GenBank/DDBJ databases">
        <authorList>
            <person name="Lanie J.A."/>
            <person name="Ng W.-L."/>
            <person name="Kazmierczak K.M."/>
            <person name="Andrzejewski T.M."/>
            <person name="Davidsen T.M."/>
            <person name="Wayne K.J."/>
            <person name="Tettelin H."/>
            <person name="Glass J.I."/>
            <person name="Rusch D."/>
            <person name="Podicherti R."/>
            <person name="Tsui H.-C.T."/>
            <person name="Winkler M.E."/>
        </authorList>
    </citation>
    <scope>NUCLEOTIDE SEQUENCE</scope>
</reference>
<keyword evidence="1" id="KW-0472">Membrane</keyword>
<evidence type="ECO:0000313" key="2">
    <source>
        <dbReference type="EMBL" id="SVA63872.1"/>
    </source>
</evidence>
<accession>A0A381XH56</accession>
<protein>
    <submittedName>
        <fullName evidence="2">Uncharacterized protein</fullName>
    </submittedName>
</protein>
<proteinExistence type="predicted"/>
<keyword evidence="1" id="KW-0812">Transmembrane</keyword>
<organism evidence="2">
    <name type="scientific">marine metagenome</name>
    <dbReference type="NCBI Taxonomy" id="408172"/>
    <lineage>
        <taxon>unclassified sequences</taxon>
        <taxon>metagenomes</taxon>
        <taxon>ecological metagenomes</taxon>
    </lineage>
</organism>
<keyword evidence="1" id="KW-1133">Transmembrane helix</keyword>
<dbReference type="AlphaFoldDB" id="A0A381XH56"/>
<sequence>MANLFQRARFSRNPLIQLFTVIASVLLAVGAILLGAVVLSLLLGVVAVIGFCFYLRLWWLRKQWTKKTYHSNSREEGFVEGEYQVLQERSSQDHQ</sequence>
<dbReference type="EMBL" id="UINC01015108">
    <property type="protein sequence ID" value="SVA63872.1"/>
    <property type="molecule type" value="Genomic_DNA"/>
</dbReference>
<feature type="transmembrane region" description="Helical" evidence="1">
    <location>
        <begin position="41"/>
        <end position="59"/>
    </location>
</feature>